<name>A0A0Q3LFV2_BRADI</name>
<keyword evidence="3" id="KW-1185">Reference proteome</keyword>
<reference evidence="1" key="2">
    <citation type="submission" date="2017-06" db="EMBL/GenBank/DDBJ databases">
        <title>WGS assembly of Brachypodium distachyon.</title>
        <authorList>
            <consortium name="The International Brachypodium Initiative"/>
            <person name="Lucas S."/>
            <person name="Harmon-Smith M."/>
            <person name="Lail K."/>
            <person name="Tice H."/>
            <person name="Grimwood J."/>
            <person name="Bruce D."/>
            <person name="Barry K."/>
            <person name="Shu S."/>
            <person name="Lindquist E."/>
            <person name="Wang M."/>
            <person name="Pitluck S."/>
            <person name="Vogel J.P."/>
            <person name="Garvin D.F."/>
            <person name="Mockler T.C."/>
            <person name="Schmutz J."/>
            <person name="Rokhsar D."/>
            <person name="Bevan M.W."/>
        </authorList>
    </citation>
    <scope>NUCLEOTIDE SEQUENCE</scope>
    <source>
        <strain evidence="1">Bd21</strain>
    </source>
</reference>
<gene>
    <name evidence="1" type="ORF">BRADI_1g63495v3</name>
</gene>
<dbReference type="EnsemblPlants" id="KQK21849">
    <property type="protein sequence ID" value="KQK21849"/>
    <property type="gene ID" value="BRADI_1g63495v3"/>
</dbReference>
<evidence type="ECO:0000313" key="1">
    <source>
        <dbReference type="EMBL" id="KQK21849.1"/>
    </source>
</evidence>
<reference evidence="1 2" key="1">
    <citation type="journal article" date="2010" name="Nature">
        <title>Genome sequencing and analysis of the model grass Brachypodium distachyon.</title>
        <authorList>
            <consortium name="International Brachypodium Initiative"/>
        </authorList>
    </citation>
    <scope>NUCLEOTIDE SEQUENCE [LARGE SCALE GENOMIC DNA]</scope>
    <source>
        <strain evidence="1 2">Bd21</strain>
    </source>
</reference>
<reference evidence="2" key="3">
    <citation type="submission" date="2018-08" db="UniProtKB">
        <authorList>
            <consortium name="EnsemblPlants"/>
        </authorList>
    </citation>
    <scope>IDENTIFICATION</scope>
    <source>
        <strain evidence="2">cv. Bd21</strain>
    </source>
</reference>
<dbReference type="Gramene" id="KQK21849">
    <property type="protein sequence ID" value="KQK21849"/>
    <property type="gene ID" value="BRADI_1g63495v3"/>
</dbReference>
<dbReference type="InParanoid" id="A0A0Q3LFV2"/>
<dbReference type="EMBL" id="CM000880">
    <property type="protein sequence ID" value="KQK21849.1"/>
    <property type="molecule type" value="Genomic_DNA"/>
</dbReference>
<dbReference type="AlphaFoldDB" id="A0A0Q3LFV2"/>
<proteinExistence type="predicted"/>
<organism evidence="1">
    <name type="scientific">Brachypodium distachyon</name>
    <name type="common">Purple false brome</name>
    <name type="synonym">Trachynia distachya</name>
    <dbReference type="NCBI Taxonomy" id="15368"/>
    <lineage>
        <taxon>Eukaryota</taxon>
        <taxon>Viridiplantae</taxon>
        <taxon>Streptophyta</taxon>
        <taxon>Embryophyta</taxon>
        <taxon>Tracheophyta</taxon>
        <taxon>Spermatophyta</taxon>
        <taxon>Magnoliopsida</taxon>
        <taxon>Liliopsida</taxon>
        <taxon>Poales</taxon>
        <taxon>Poaceae</taxon>
        <taxon>BOP clade</taxon>
        <taxon>Pooideae</taxon>
        <taxon>Stipodae</taxon>
        <taxon>Brachypodieae</taxon>
        <taxon>Brachypodium</taxon>
    </lineage>
</organism>
<sequence>MKLSTCASSPPLMIRFVFFHSLQRLVPSFLLSLGGGAKIWPVL</sequence>
<evidence type="ECO:0000313" key="2">
    <source>
        <dbReference type="EnsemblPlants" id="KQK21849"/>
    </source>
</evidence>
<dbReference type="Proteomes" id="UP000008810">
    <property type="component" value="Chromosome 1"/>
</dbReference>
<protein>
    <submittedName>
        <fullName evidence="1 2">Uncharacterized protein</fullName>
    </submittedName>
</protein>
<accession>A0A0Q3LFV2</accession>
<evidence type="ECO:0000313" key="3">
    <source>
        <dbReference type="Proteomes" id="UP000008810"/>
    </source>
</evidence>